<sequence>MTLGSFSLARLTAAIPAKPRHFHTVTLIAAVVAAIATFATTAVPLPAWAMFLGWVGYSLGAQTRRDGIANLASFLLGLSLGVGTGLVIKLLTPLLGDTAAPFAVFGDVILVLSLRNLPRINNPLAYFLGLISFFASAQAPSGSLLAMLAAAGVIGALGAELSRLLQSRLLPAA</sequence>
<dbReference type="RefSeq" id="WP_320510447.1">
    <property type="nucleotide sequence ID" value="NZ_JAXCLW010000009.1"/>
</dbReference>
<name>A0ABU5EGU7_9PROT</name>
<accession>A0ABU5EGU7</accession>
<keyword evidence="1" id="KW-1133">Transmembrane helix</keyword>
<proteinExistence type="predicted"/>
<feature type="transmembrane region" description="Helical" evidence="1">
    <location>
        <begin position="67"/>
        <end position="88"/>
    </location>
</feature>
<protein>
    <submittedName>
        <fullName evidence="2">DUF1097 domain-containing protein</fullName>
    </submittedName>
</protein>
<dbReference type="EMBL" id="JAXCLW010000009">
    <property type="protein sequence ID" value="MDY0885375.1"/>
    <property type="molecule type" value="Genomic_DNA"/>
</dbReference>
<feature type="transmembrane region" description="Helical" evidence="1">
    <location>
        <begin position="24"/>
        <end position="55"/>
    </location>
</feature>
<dbReference type="Proteomes" id="UP001279642">
    <property type="component" value="Unassembled WGS sequence"/>
</dbReference>
<comment type="caution">
    <text evidence="2">The sequence shown here is derived from an EMBL/GenBank/DDBJ whole genome shotgun (WGS) entry which is preliminary data.</text>
</comment>
<evidence type="ECO:0000313" key="2">
    <source>
        <dbReference type="EMBL" id="MDY0885375.1"/>
    </source>
</evidence>
<dbReference type="InterPro" id="IPR009476">
    <property type="entry name" value="DUF1097"/>
</dbReference>
<reference evidence="2 3" key="1">
    <citation type="journal article" date="2016" name="Antonie Van Leeuwenhoek">
        <title>Dongia soli sp. nov., isolated from soil from Dokdo, Korea.</title>
        <authorList>
            <person name="Kim D.U."/>
            <person name="Lee H."/>
            <person name="Kim H."/>
            <person name="Kim S.G."/>
            <person name="Ka J.O."/>
        </authorList>
    </citation>
    <scope>NUCLEOTIDE SEQUENCE [LARGE SCALE GENOMIC DNA]</scope>
    <source>
        <strain evidence="2 3">D78</strain>
    </source>
</reference>
<keyword evidence="1" id="KW-0472">Membrane</keyword>
<evidence type="ECO:0000256" key="1">
    <source>
        <dbReference type="SAM" id="Phobius"/>
    </source>
</evidence>
<evidence type="ECO:0000313" key="3">
    <source>
        <dbReference type="Proteomes" id="UP001279642"/>
    </source>
</evidence>
<keyword evidence="1" id="KW-0812">Transmembrane</keyword>
<feature type="transmembrane region" description="Helical" evidence="1">
    <location>
        <begin position="145"/>
        <end position="165"/>
    </location>
</feature>
<organism evidence="2 3">
    <name type="scientific">Dongia soli</name>
    <dbReference type="NCBI Taxonomy" id="600628"/>
    <lineage>
        <taxon>Bacteria</taxon>
        <taxon>Pseudomonadati</taxon>
        <taxon>Pseudomonadota</taxon>
        <taxon>Alphaproteobacteria</taxon>
        <taxon>Rhodospirillales</taxon>
        <taxon>Dongiaceae</taxon>
        <taxon>Dongia</taxon>
    </lineage>
</organism>
<keyword evidence="3" id="KW-1185">Reference proteome</keyword>
<gene>
    <name evidence="2" type="ORF">SMD27_21210</name>
</gene>
<dbReference type="Pfam" id="PF06496">
    <property type="entry name" value="DUF1097"/>
    <property type="match status" value="1"/>
</dbReference>